<reference evidence="1 2" key="2">
    <citation type="submission" date="2018-11" db="EMBL/GenBank/DDBJ databases">
        <authorList>
            <consortium name="Pathogen Informatics"/>
        </authorList>
    </citation>
    <scope>NUCLEOTIDE SEQUENCE [LARGE SCALE GENOMIC DNA]</scope>
</reference>
<sequence>MRCLSDDAHSYLVTHSFISPVSGTCLSKRNGVMLSHAPNDATCSTVRTYATCGCVKRPGEFLPHYHNGVSWHLSDFTAYVLSSSPSFLGGI</sequence>
<evidence type="ECO:0000313" key="1">
    <source>
        <dbReference type="EMBL" id="VDP02614.1"/>
    </source>
</evidence>
<evidence type="ECO:0000313" key="2">
    <source>
        <dbReference type="Proteomes" id="UP000270296"/>
    </source>
</evidence>
<accession>A0A183IJR7</accession>
<dbReference type="AlphaFoldDB" id="A0A183IJR7"/>
<dbReference type="Proteomes" id="UP000270296">
    <property type="component" value="Unassembled WGS sequence"/>
</dbReference>
<reference evidence="3" key="1">
    <citation type="submission" date="2016-06" db="UniProtKB">
        <authorList>
            <consortium name="WormBaseParasite"/>
        </authorList>
    </citation>
    <scope>IDENTIFICATION</scope>
</reference>
<evidence type="ECO:0000313" key="3">
    <source>
        <dbReference type="WBParaSite" id="SBAD_0000403401-mRNA-1"/>
    </source>
</evidence>
<gene>
    <name evidence="1" type="ORF">SBAD_LOCUS3863</name>
</gene>
<protein>
    <submittedName>
        <fullName evidence="3">Secreted protein</fullName>
    </submittedName>
</protein>
<dbReference type="EMBL" id="UZAM01007996">
    <property type="protein sequence ID" value="VDP02614.1"/>
    <property type="molecule type" value="Genomic_DNA"/>
</dbReference>
<organism evidence="3">
    <name type="scientific">Soboliphyme baturini</name>
    <dbReference type="NCBI Taxonomy" id="241478"/>
    <lineage>
        <taxon>Eukaryota</taxon>
        <taxon>Metazoa</taxon>
        <taxon>Ecdysozoa</taxon>
        <taxon>Nematoda</taxon>
        <taxon>Enoplea</taxon>
        <taxon>Dorylaimia</taxon>
        <taxon>Dioctophymatida</taxon>
        <taxon>Dioctophymatoidea</taxon>
        <taxon>Soboliphymatidae</taxon>
        <taxon>Soboliphyme</taxon>
    </lineage>
</organism>
<proteinExistence type="predicted"/>
<name>A0A183IJR7_9BILA</name>
<keyword evidence="2" id="KW-1185">Reference proteome</keyword>
<dbReference type="WBParaSite" id="SBAD_0000403401-mRNA-1">
    <property type="protein sequence ID" value="SBAD_0000403401-mRNA-1"/>
    <property type="gene ID" value="SBAD_0000403401"/>
</dbReference>